<sequence>MSTLLDALSLNLSSVSQDQAHNFIYLAFTESRFPFPISNYSRPMRLVFESRVCFGENEDDLSIGGRELFF</sequence>
<name>A0A1R3GL65_9ROSI</name>
<proteinExistence type="predicted"/>
<evidence type="ECO:0000313" key="1">
    <source>
        <dbReference type="EMBL" id="OMO58806.1"/>
    </source>
</evidence>
<dbReference type="Proteomes" id="UP000187203">
    <property type="component" value="Unassembled WGS sequence"/>
</dbReference>
<protein>
    <submittedName>
        <fullName evidence="1">Uncharacterized protein</fullName>
    </submittedName>
</protein>
<evidence type="ECO:0000313" key="2">
    <source>
        <dbReference type="Proteomes" id="UP000187203"/>
    </source>
</evidence>
<keyword evidence="2" id="KW-1185">Reference proteome</keyword>
<comment type="caution">
    <text evidence="1">The sequence shown here is derived from an EMBL/GenBank/DDBJ whole genome shotgun (WGS) entry which is preliminary data.</text>
</comment>
<dbReference type="AlphaFoldDB" id="A0A1R3GL65"/>
<dbReference type="EMBL" id="AWUE01022345">
    <property type="protein sequence ID" value="OMO58806.1"/>
    <property type="molecule type" value="Genomic_DNA"/>
</dbReference>
<gene>
    <name evidence="1" type="ORF">COLO4_34368</name>
</gene>
<accession>A0A1R3GL65</accession>
<reference evidence="2" key="1">
    <citation type="submission" date="2013-09" db="EMBL/GenBank/DDBJ databases">
        <title>Corchorus olitorius genome sequencing.</title>
        <authorList>
            <person name="Alam M."/>
            <person name="Haque M.S."/>
            <person name="Islam M.S."/>
            <person name="Emdad E.M."/>
            <person name="Islam M.M."/>
            <person name="Ahmed B."/>
            <person name="Halim A."/>
            <person name="Hossen Q.M.M."/>
            <person name="Hossain M.Z."/>
            <person name="Ahmed R."/>
            <person name="Khan M.M."/>
            <person name="Islam R."/>
            <person name="Rashid M.M."/>
            <person name="Khan S.A."/>
            <person name="Rahman M.S."/>
            <person name="Alam M."/>
            <person name="Yahiya A.S."/>
            <person name="Khan M.S."/>
            <person name="Azam M.S."/>
            <person name="Haque T."/>
            <person name="Lashkar M.Z.H."/>
            <person name="Akhand A.I."/>
            <person name="Morshed G."/>
            <person name="Roy S."/>
            <person name="Uddin K.S."/>
            <person name="Rabeya T."/>
            <person name="Hossain A.S."/>
            <person name="Chowdhury A."/>
            <person name="Snigdha A.R."/>
            <person name="Mortoza M.S."/>
            <person name="Matin S.A."/>
            <person name="Hoque S.M.E."/>
            <person name="Islam M.K."/>
            <person name="Roy D.K."/>
            <person name="Haider R."/>
            <person name="Moosa M.M."/>
            <person name="Elias S.M."/>
            <person name="Hasan A.M."/>
            <person name="Jahan S."/>
            <person name="Shafiuddin M."/>
            <person name="Mahmood N."/>
            <person name="Shommy N.S."/>
        </authorList>
    </citation>
    <scope>NUCLEOTIDE SEQUENCE [LARGE SCALE GENOMIC DNA]</scope>
    <source>
        <strain evidence="2">cv. O-4</strain>
    </source>
</reference>
<organism evidence="1 2">
    <name type="scientific">Corchorus olitorius</name>
    <dbReference type="NCBI Taxonomy" id="93759"/>
    <lineage>
        <taxon>Eukaryota</taxon>
        <taxon>Viridiplantae</taxon>
        <taxon>Streptophyta</taxon>
        <taxon>Embryophyta</taxon>
        <taxon>Tracheophyta</taxon>
        <taxon>Spermatophyta</taxon>
        <taxon>Magnoliopsida</taxon>
        <taxon>eudicotyledons</taxon>
        <taxon>Gunneridae</taxon>
        <taxon>Pentapetalae</taxon>
        <taxon>rosids</taxon>
        <taxon>malvids</taxon>
        <taxon>Malvales</taxon>
        <taxon>Malvaceae</taxon>
        <taxon>Grewioideae</taxon>
        <taxon>Apeibeae</taxon>
        <taxon>Corchorus</taxon>
    </lineage>
</organism>